<evidence type="ECO:0000313" key="2">
    <source>
        <dbReference type="EMBL" id="KXJ95092.1"/>
    </source>
</evidence>
<dbReference type="PANTHER" id="PTHR44167">
    <property type="entry name" value="OVARIAN-SPECIFIC SERINE/THREONINE-PROTEIN KINASE LOK-RELATED"/>
    <property type="match status" value="1"/>
</dbReference>
<dbReference type="GO" id="GO:0005737">
    <property type="term" value="C:cytoplasm"/>
    <property type="evidence" value="ECO:0007669"/>
    <property type="project" value="TreeGrafter"/>
</dbReference>
<protein>
    <submittedName>
        <fullName evidence="2">Kinase-like domain-containing protein</fullName>
    </submittedName>
</protein>
<dbReference type="GO" id="GO:0005524">
    <property type="term" value="F:ATP binding"/>
    <property type="evidence" value="ECO:0007669"/>
    <property type="project" value="InterPro"/>
</dbReference>
<dbReference type="Gene3D" id="1.10.510.10">
    <property type="entry name" value="Transferase(Phosphotransferase) domain 1"/>
    <property type="match status" value="1"/>
</dbReference>
<accession>A0A136JD68</accession>
<dbReference type="GO" id="GO:0004674">
    <property type="term" value="F:protein serine/threonine kinase activity"/>
    <property type="evidence" value="ECO:0007669"/>
    <property type="project" value="TreeGrafter"/>
</dbReference>
<dbReference type="GO" id="GO:0005634">
    <property type="term" value="C:nucleus"/>
    <property type="evidence" value="ECO:0007669"/>
    <property type="project" value="TreeGrafter"/>
</dbReference>
<organism evidence="2 3">
    <name type="scientific">Microdochium bolleyi</name>
    <dbReference type="NCBI Taxonomy" id="196109"/>
    <lineage>
        <taxon>Eukaryota</taxon>
        <taxon>Fungi</taxon>
        <taxon>Dikarya</taxon>
        <taxon>Ascomycota</taxon>
        <taxon>Pezizomycotina</taxon>
        <taxon>Sordariomycetes</taxon>
        <taxon>Xylariomycetidae</taxon>
        <taxon>Xylariales</taxon>
        <taxon>Microdochiaceae</taxon>
        <taxon>Microdochium</taxon>
    </lineage>
</organism>
<dbReference type="InterPro" id="IPR000719">
    <property type="entry name" value="Prot_kinase_dom"/>
</dbReference>
<keyword evidence="3" id="KW-1185">Reference proteome</keyword>
<dbReference type="EMBL" id="KQ964246">
    <property type="protein sequence ID" value="KXJ95092.1"/>
    <property type="molecule type" value="Genomic_DNA"/>
</dbReference>
<dbReference type="InterPro" id="IPR011009">
    <property type="entry name" value="Kinase-like_dom_sf"/>
</dbReference>
<dbReference type="Pfam" id="PF00069">
    <property type="entry name" value="Pkinase"/>
    <property type="match status" value="1"/>
</dbReference>
<gene>
    <name evidence="2" type="ORF">Micbo1qcDRAFT_216771</name>
</gene>
<sequence length="285" mass="31524">MDATAPLGAPPDRAETPSPPAITLEDLTIIEAWDPVNNAANYTTFYTIGPDESVYFGESPKAKQNITLREYAEALRPVKDDEIYPLIPAGNQIRSAPQNVNEAAVFVKRPGLNCYETMRGTDYIPKVLLNEALVMEKISQEPHPNIVGYLGCRTKSGRITAIVLERYAQTLTQVALRSPYCLQQDEFGFFSCLESAVAHIHALGLAHNDINPDNIMFKGGPDGTGIGSPILIDFGSCKPAGEPLESLGTPGWYKEEFFTSEQEHHMYSLAQLRKWFQDKKGDCEL</sequence>
<feature type="domain" description="Protein kinase" evidence="1">
    <location>
        <begin position="45"/>
        <end position="285"/>
    </location>
</feature>
<dbReference type="PANTHER" id="PTHR44167:SF24">
    <property type="entry name" value="SERINE_THREONINE-PROTEIN KINASE CHK2"/>
    <property type="match status" value="1"/>
</dbReference>
<dbReference type="OrthoDB" id="4062651at2759"/>
<keyword evidence="2" id="KW-0808">Transferase</keyword>
<name>A0A136JD68_9PEZI</name>
<proteinExistence type="predicted"/>
<keyword evidence="2" id="KW-0418">Kinase</keyword>
<dbReference type="InParanoid" id="A0A136JD68"/>
<dbReference type="STRING" id="196109.A0A136JD68"/>
<dbReference type="SUPFAM" id="SSF56112">
    <property type="entry name" value="Protein kinase-like (PK-like)"/>
    <property type="match status" value="1"/>
</dbReference>
<dbReference type="AlphaFoldDB" id="A0A136JD68"/>
<evidence type="ECO:0000313" key="3">
    <source>
        <dbReference type="Proteomes" id="UP000070501"/>
    </source>
</evidence>
<evidence type="ECO:0000259" key="1">
    <source>
        <dbReference type="PROSITE" id="PS50011"/>
    </source>
</evidence>
<dbReference type="Proteomes" id="UP000070501">
    <property type="component" value="Unassembled WGS sequence"/>
</dbReference>
<dbReference type="PROSITE" id="PS50011">
    <property type="entry name" value="PROTEIN_KINASE_DOM"/>
    <property type="match status" value="1"/>
</dbReference>
<reference evidence="3" key="1">
    <citation type="submission" date="2016-02" db="EMBL/GenBank/DDBJ databases">
        <title>Draft genome sequence of Microdochium bolleyi, a fungal endophyte of beachgrass.</title>
        <authorList>
            <consortium name="DOE Joint Genome Institute"/>
            <person name="David A.S."/>
            <person name="May G."/>
            <person name="Haridas S."/>
            <person name="Lim J."/>
            <person name="Wang M."/>
            <person name="Labutti K."/>
            <person name="Lipzen A."/>
            <person name="Barry K."/>
            <person name="Grigoriev I.V."/>
        </authorList>
    </citation>
    <scope>NUCLEOTIDE SEQUENCE [LARGE SCALE GENOMIC DNA]</scope>
    <source>
        <strain evidence="3">J235TASD1</strain>
    </source>
</reference>
<dbReference type="GO" id="GO:0044773">
    <property type="term" value="P:mitotic DNA damage checkpoint signaling"/>
    <property type="evidence" value="ECO:0007669"/>
    <property type="project" value="TreeGrafter"/>
</dbReference>